<keyword evidence="3" id="KW-0158">Chromosome</keyword>
<evidence type="ECO:0000256" key="7">
    <source>
        <dbReference type="ARBA" id="ARBA00023306"/>
    </source>
</evidence>
<dbReference type="PANTHER" id="PTHR14418:SF5">
    <property type="entry name" value="CONDENSIN COMPLEX SUBUNIT 3"/>
    <property type="match status" value="1"/>
</dbReference>
<dbReference type="GO" id="GO:0051301">
    <property type="term" value="P:cell division"/>
    <property type="evidence" value="ECO:0007669"/>
    <property type="project" value="UniProtKB-KW"/>
</dbReference>
<feature type="compositionally biased region" description="Basic and acidic residues" evidence="10">
    <location>
        <begin position="1032"/>
        <end position="1041"/>
    </location>
</feature>
<evidence type="ECO:0000313" key="13">
    <source>
        <dbReference type="Proteomes" id="UP000801492"/>
    </source>
</evidence>
<dbReference type="InterPro" id="IPR016024">
    <property type="entry name" value="ARM-type_fold"/>
</dbReference>
<name>A0A8K0FZM3_IGNLU</name>
<protein>
    <recommendedName>
        <fullName evidence="11">Nuclear condensin complex subunit 3 C-terminal domain-containing protein</fullName>
    </recommendedName>
</protein>
<evidence type="ECO:0000256" key="10">
    <source>
        <dbReference type="SAM" id="MobiDB-lite"/>
    </source>
</evidence>
<keyword evidence="5" id="KW-0498">Mitosis</keyword>
<dbReference type="Proteomes" id="UP000801492">
    <property type="component" value="Unassembled WGS sequence"/>
</dbReference>
<comment type="caution">
    <text evidence="12">The sequence shown here is derived from an EMBL/GenBank/DDBJ whole genome shotgun (WGS) entry which is preliminary data.</text>
</comment>
<evidence type="ECO:0000256" key="4">
    <source>
        <dbReference type="ARBA" id="ARBA00022618"/>
    </source>
</evidence>
<comment type="subcellular location">
    <subcellularLocation>
        <location evidence="1">Chromosome</location>
    </subcellularLocation>
</comment>
<dbReference type="InterPro" id="IPR011989">
    <property type="entry name" value="ARM-like"/>
</dbReference>
<dbReference type="GO" id="GO:0007076">
    <property type="term" value="P:mitotic chromosome condensation"/>
    <property type="evidence" value="ECO:0007669"/>
    <property type="project" value="InterPro"/>
</dbReference>
<dbReference type="GO" id="GO:0000793">
    <property type="term" value="C:condensed chromosome"/>
    <property type="evidence" value="ECO:0007669"/>
    <property type="project" value="TreeGrafter"/>
</dbReference>
<dbReference type="InterPro" id="IPR027165">
    <property type="entry name" value="CND3"/>
</dbReference>
<dbReference type="Pfam" id="PF12719">
    <property type="entry name" value="Cnd3"/>
    <property type="match status" value="1"/>
</dbReference>
<dbReference type="EMBL" id="VTPC01090590">
    <property type="protein sequence ID" value="KAF2882732.1"/>
    <property type="molecule type" value="Genomic_DNA"/>
</dbReference>
<feature type="compositionally biased region" description="Polar residues" evidence="10">
    <location>
        <begin position="965"/>
        <end position="976"/>
    </location>
</feature>
<keyword evidence="13" id="KW-1185">Reference proteome</keyword>
<evidence type="ECO:0000256" key="9">
    <source>
        <dbReference type="SAM" id="Coils"/>
    </source>
</evidence>
<evidence type="ECO:0000259" key="11">
    <source>
        <dbReference type="Pfam" id="PF12719"/>
    </source>
</evidence>
<comment type="similarity">
    <text evidence="2">Belongs to the CND3 (condensin subunit 3) family.</text>
</comment>
<feature type="compositionally biased region" description="Low complexity" evidence="10">
    <location>
        <begin position="1071"/>
        <end position="1084"/>
    </location>
</feature>
<dbReference type="SUPFAM" id="SSF48371">
    <property type="entry name" value="ARM repeat"/>
    <property type="match status" value="1"/>
</dbReference>
<evidence type="ECO:0000256" key="5">
    <source>
        <dbReference type="ARBA" id="ARBA00022776"/>
    </source>
</evidence>
<dbReference type="GO" id="GO:0005737">
    <property type="term" value="C:cytoplasm"/>
    <property type="evidence" value="ECO:0007669"/>
    <property type="project" value="TreeGrafter"/>
</dbReference>
<feature type="region of interest" description="Disordered" evidence="10">
    <location>
        <begin position="955"/>
        <end position="980"/>
    </location>
</feature>
<sequence>MWKTKFRNIFHKVQQSSSCHQKYRQILCNIYNDVDFEDFEIEFMRCIEIMLGQDALHKNLYADRSLEFAATFVTYLTNSRNGNKSDNENETEDSEVETHPFLNSVIRNTLVNHNNTHVSVRYRTCQFVDLILRNIGEDAHIENDLWNIILDCLLERIKDMKPTVRIQAVRALARLQSPLDSECPVIQAFLERMYDCSATVRKEIVEVIAPTPLTTAKIVEKVRDADHIVRLAAYRKCSKMGPKMVKLVDRQSVVMNGFNEMHDAVRRCFLEDTLPKWLSAYNGDYLKLFYALKVDAFAEDIKQTEIVCKKVLELFLKTHQLSTIIEYLPIDEDKMIPFEKLNYETALYWSIIVDYLRKVDSSEDYLDNVIPELLPFCVYMERIVAETSKTAEGWKYIECQHVLHQLIHIAGNYDLGDEAGRRALRALVMNMITTIRLEEQNIAEMMVILAKLNPVLDSLTIDICSVISEIREPLVAQPPSEEMTRQNDFKLAELRVKINVLKDDCDEAVKKCDYHKAAAIKKQMVELNRQMQELTEQFESERVMLKTTQNDPETVCRCLNILIGILSYPQLKTLTAALRSCKDEFVMPLCNSNNSEISWRVYKCIALCCTLDEQLAKDSLKLLCSPIILYRLTLQDQGAKSVLLISIAAIADILRLYGTNIFTSEDSNDNSEGGSLRRRLNGTRRLYRVEDMEDSDNFDFNAVTWKDIVDILLDMLDDESGDIREQSCKAVCELLLEKIAVSSDLLARLILKWFNPLTEKHDQKLQLLLGNTFVYFAQLESTEEIIEKAVIPVLTQLGNAPPTSPLVDIDLDNALRFLSAISSIRKQPEIIDVHKNLAYNLCHKIANKVNDKCVPIYIKMLLNLELSLDDSVIIKELISQVELILEDLVDRVPKRNMQKFLYKLNSLLINDNNEQNEVVNENNEEIEMIQSEDEKIENQIKSPEPAEILRENTTELRGIPPEKQNIPNKPPNQTRKGPQDFPQCAVIVKRMKSISQNTNVPDKLLNHTSDRLARMSMNEMSPVKRRKQRGRISKEADKTSDISETTVLHTIIDSDDAEIRSLLDDDLSIQTPTTTDSRYSSTSSNGSVVRKPRENPKKVVISETSSDSDDNKKASSRPRNKVVTRSISDSDSSQKKPTRRSLRKKKKQRYI</sequence>
<keyword evidence="9" id="KW-0175">Coiled coil</keyword>
<evidence type="ECO:0000256" key="8">
    <source>
        <dbReference type="PROSITE-ProRule" id="PRU00103"/>
    </source>
</evidence>
<dbReference type="Gene3D" id="1.25.10.10">
    <property type="entry name" value="Leucine-rich Repeat Variant"/>
    <property type="match status" value="1"/>
</dbReference>
<dbReference type="PROSITE" id="PS50077">
    <property type="entry name" value="HEAT_REPEAT"/>
    <property type="match status" value="1"/>
</dbReference>
<gene>
    <name evidence="12" type="ORF">ILUMI_23465</name>
</gene>
<dbReference type="PANTHER" id="PTHR14418">
    <property type="entry name" value="CONDENSIN COMPLEX SUBUNIT 3-RELATED"/>
    <property type="match status" value="1"/>
</dbReference>
<accession>A0A8K0FZM3</accession>
<feature type="repeat" description="HEAT" evidence="8">
    <location>
        <begin position="149"/>
        <end position="182"/>
    </location>
</feature>
<evidence type="ECO:0000256" key="1">
    <source>
        <dbReference type="ARBA" id="ARBA00004286"/>
    </source>
</evidence>
<dbReference type="InterPro" id="IPR021133">
    <property type="entry name" value="HEAT_type_2"/>
</dbReference>
<dbReference type="OrthoDB" id="27187at2759"/>
<proteinExistence type="inferred from homology"/>
<evidence type="ECO:0000256" key="2">
    <source>
        <dbReference type="ARBA" id="ARBA00006533"/>
    </source>
</evidence>
<reference evidence="12" key="1">
    <citation type="submission" date="2019-08" db="EMBL/GenBank/DDBJ databases">
        <title>The genome of the North American firefly Photinus pyralis.</title>
        <authorList>
            <consortium name="Photinus pyralis genome working group"/>
            <person name="Fallon T.R."/>
            <person name="Sander Lower S.E."/>
            <person name="Weng J.-K."/>
        </authorList>
    </citation>
    <scope>NUCLEOTIDE SEQUENCE</scope>
    <source>
        <strain evidence="12">TRF0915ILg1</strain>
        <tissue evidence="12">Whole body</tissue>
    </source>
</reference>
<feature type="compositionally biased region" description="Basic residues" evidence="10">
    <location>
        <begin position="1136"/>
        <end position="1151"/>
    </location>
</feature>
<feature type="domain" description="Nuclear condensin complex subunit 3 C-terminal" evidence="11">
    <location>
        <begin position="557"/>
        <end position="866"/>
    </location>
</feature>
<feature type="coiled-coil region" evidence="9">
    <location>
        <begin position="912"/>
        <end position="939"/>
    </location>
</feature>
<organism evidence="12 13">
    <name type="scientific">Ignelater luminosus</name>
    <name type="common">Cucubano</name>
    <name type="synonym">Pyrophorus luminosus</name>
    <dbReference type="NCBI Taxonomy" id="2038154"/>
    <lineage>
        <taxon>Eukaryota</taxon>
        <taxon>Metazoa</taxon>
        <taxon>Ecdysozoa</taxon>
        <taxon>Arthropoda</taxon>
        <taxon>Hexapoda</taxon>
        <taxon>Insecta</taxon>
        <taxon>Pterygota</taxon>
        <taxon>Neoptera</taxon>
        <taxon>Endopterygota</taxon>
        <taxon>Coleoptera</taxon>
        <taxon>Polyphaga</taxon>
        <taxon>Elateriformia</taxon>
        <taxon>Elateroidea</taxon>
        <taxon>Elateridae</taxon>
        <taxon>Agrypninae</taxon>
        <taxon>Pyrophorini</taxon>
        <taxon>Ignelater</taxon>
    </lineage>
</organism>
<keyword evidence="4" id="KW-0132">Cell division</keyword>
<keyword evidence="7" id="KW-0131">Cell cycle</keyword>
<dbReference type="AlphaFoldDB" id="A0A8K0FZM3"/>
<evidence type="ECO:0000256" key="3">
    <source>
        <dbReference type="ARBA" id="ARBA00022454"/>
    </source>
</evidence>
<dbReference type="InterPro" id="IPR025977">
    <property type="entry name" value="Cnd3_C"/>
</dbReference>
<feature type="region of interest" description="Disordered" evidence="10">
    <location>
        <begin position="1069"/>
        <end position="1151"/>
    </location>
</feature>
<keyword evidence="6" id="KW-0226">DNA condensation</keyword>
<feature type="region of interest" description="Disordered" evidence="10">
    <location>
        <begin position="1014"/>
        <end position="1041"/>
    </location>
</feature>
<feature type="coiled-coil region" evidence="9">
    <location>
        <begin position="491"/>
        <end position="551"/>
    </location>
</feature>
<evidence type="ECO:0000256" key="6">
    <source>
        <dbReference type="ARBA" id="ARBA00023067"/>
    </source>
</evidence>
<evidence type="ECO:0000313" key="12">
    <source>
        <dbReference type="EMBL" id="KAF2882732.1"/>
    </source>
</evidence>
<dbReference type="GO" id="GO:0000796">
    <property type="term" value="C:condensin complex"/>
    <property type="evidence" value="ECO:0007669"/>
    <property type="project" value="InterPro"/>
</dbReference>